<keyword evidence="1" id="KW-0540">Nuclease</keyword>
<dbReference type="GO" id="GO:0016887">
    <property type="term" value="F:ATP hydrolysis activity"/>
    <property type="evidence" value="ECO:0007669"/>
    <property type="project" value="RHEA"/>
</dbReference>
<dbReference type="PROSITE" id="PS51198">
    <property type="entry name" value="UVRD_HELICASE_ATP_BIND"/>
    <property type="match status" value="1"/>
</dbReference>
<dbReference type="InterPro" id="IPR027417">
    <property type="entry name" value="P-loop_NTPase"/>
</dbReference>
<protein>
    <recommendedName>
        <fullName evidence="12">DNA 3'-5' helicase</fullName>
        <ecNumber evidence="12">5.6.2.4</ecNumber>
    </recommendedName>
</protein>
<keyword evidence="2" id="KW-0547">Nucleotide-binding</keyword>
<dbReference type="Pfam" id="PF13361">
    <property type="entry name" value="UvrD_C"/>
    <property type="match status" value="2"/>
</dbReference>
<keyword evidence="7" id="KW-0067">ATP-binding</keyword>
<dbReference type="InterPro" id="IPR014017">
    <property type="entry name" value="DNA_helicase_UvrD-like_C"/>
</dbReference>
<evidence type="ECO:0000256" key="5">
    <source>
        <dbReference type="ARBA" id="ARBA00022806"/>
    </source>
</evidence>
<evidence type="ECO:0000259" key="15">
    <source>
        <dbReference type="PROSITE" id="PS51217"/>
    </source>
</evidence>
<dbReference type="InterPro" id="IPR014016">
    <property type="entry name" value="UvrD-like_ATP-bd"/>
</dbReference>
<comment type="catalytic activity">
    <reaction evidence="11">
        <text>Couples ATP hydrolysis with the unwinding of duplex DNA by translocating in the 3'-5' direction.</text>
        <dbReference type="EC" id="5.6.2.4"/>
    </reaction>
</comment>
<evidence type="ECO:0000313" key="16">
    <source>
        <dbReference type="EMBL" id="SFV87945.1"/>
    </source>
</evidence>
<sequence length="1088" mass="122506">MRVRVWGFEWGEEVCYNCIFWVMGFEGDMNDLEQRERALDIGGSFIVQAPAGAGKTELLTQRYLKLLANCADPESVIAMTFTNKAVEEMTHRVLSALKSTGGERPERGHKRVTYDLAMAVVGRSDERGWDLLGNPRRLKISTIDGLYGLITSRYPVAGQLVPRQIMAEGRDRVRAYRTAARRVLGLIDEGEYGEGIARVLLHLDNNVGKFEGLVVQMLSKRDQWLGRLYRDNVLDLGILRDSARRIVLEHLVCLSELAKPCFDGEFFALMGVSSDEGVAGVEGLPGCEVGDLAKWQVIANLCLTGAGGWRRTLTKANGFPVEVKEQKERLLGVIGSLEGREGLRVALGDLGNLPEVDFSQGQADILKDIATVLKLCVAQLNMYFEEQQMHDFIEVALNANQALDSQVGVSDIALFLDYKVQHLLIDEFQDTSASQFNTLEKMMGEWQVGDGKTLFLVGDPMQSIYRFRESQVGLFLQVRDSGIAQLRPVSLVLETNFRSSQGVVEGNNEIFQGMFPREDEVHQGAIAYSQSTANAQVIEGTQEQVITFHPFADDQYLLEARAVSGAVKSALAKDACGTVAILVRTRNHLADITRQLEGDNIVFESVDITRLQHHLLARDLFSLTKALLHLGDKLAWLSVLRAPWCGLVLNDLLVLSDGDEEVIYEQLNVEGVVSKLSEEGQRRVRHLHHCLREVVGNRGRFDFVELLTYAINQLGYTNAVLSEVELAIKDKFLRLIYDCERQQRLDVETIQSAMESLYAPSESAQVKLMTIHQSKGLEFDTVIIPGLGRRPRSADSPIIRLREFSNDCLLLAPVKSAVDAEDSGAYNYLKFIESKQDYFESMRLLYVAMTRARSSLHLLGAVNKSGNVAKNTLLALLEPFFGHSFDDIDKTPDTVESSAVLQLQRFAELKTPVNRVQAEGERVDYRQNFERLFKSALGTLVHQYYERKLFNPSVDNVRNRLIEIGTPPSEIGYWQGVVLRLLDNTKRDVQFEWLFKQRESARSEAIFFVNGRTIAIDRLFVDEGVLWVIDFKTVELNEGELLDAFIERQREQHGKQLLFYKAAMSEIYDYPVRCALYCPSVSRLIEIV</sequence>
<dbReference type="SUPFAM" id="SSF52540">
    <property type="entry name" value="P-loop containing nucleoside triphosphate hydrolases"/>
    <property type="match status" value="1"/>
</dbReference>
<accession>A0A1W1E1W6</accession>
<evidence type="ECO:0000256" key="9">
    <source>
        <dbReference type="ARBA" id="ARBA00023204"/>
    </source>
</evidence>
<dbReference type="GO" id="GO:0043138">
    <property type="term" value="F:3'-5' DNA helicase activity"/>
    <property type="evidence" value="ECO:0007669"/>
    <property type="project" value="UniProtKB-EC"/>
</dbReference>
<dbReference type="GO" id="GO:0033202">
    <property type="term" value="C:DNA helicase complex"/>
    <property type="evidence" value="ECO:0007669"/>
    <property type="project" value="TreeGrafter"/>
</dbReference>
<evidence type="ECO:0000256" key="3">
    <source>
        <dbReference type="ARBA" id="ARBA00022763"/>
    </source>
</evidence>
<reference evidence="16" key="1">
    <citation type="submission" date="2016-10" db="EMBL/GenBank/DDBJ databases">
        <authorList>
            <person name="de Groot N.N."/>
        </authorList>
    </citation>
    <scope>NUCLEOTIDE SEQUENCE</scope>
</reference>
<evidence type="ECO:0000256" key="10">
    <source>
        <dbReference type="ARBA" id="ARBA00023235"/>
    </source>
</evidence>
<keyword evidence="5 16" id="KW-0347">Helicase</keyword>
<keyword evidence="10" id="KW-0413">Isomerase</keyword>
<gene>
    <name evidence="16" type="ORF">MNB_SUP05-SYMBIONT-5-633</name>
</gene>
<evidence type="ECO:0000256" key="7">
    <source>
        <dbReference type="ARBA" id="ARBA00022840"/>
    </source>
</evidence>
<dbReference type="GO" id="GO:0000725">
    <property type="term" value="P:recombinational repair"/>
    <property type="evidence" value="ECO:0007669"/>
    <property type="project" value="TreeGrafter"/>
</dbReference>
<dbReference type="Pfam" id="PF00580">
    <property type="entry name" value="UvrD-helicase"/>
    <property type="match status" value="2"/>
</dbReference>
<feature type="domain" description="UvrD-like helicase C-terminal" evidence="15">
    <location>
        <begin position="512"/>
        <end position="776"/>
    </location>
</feature>
<comment type="catalytic activity">
    <reaction evidence="13">
        <text>ATP + H2O = ADP + phosphate + H(+)</text>
        <dbReference type="Rhea" id="RHEA:13065"/>
        <dbReference type="ChEBI" id="CHEBI:15377"/>
        <dbReference type="ChEBI" id="CHEBI:15378"/>
        <dbReference type="ChEBI" id="CHEBI:30616"/>
        <dbReference type="ChEBI" id="CHEBI:43474"/>
        <dbReference type="ChEBI" id="CHEBI:456216"/>
        <dbReference type="EC" id="5.6.2.4"/>
    </reaction>
</comment>
<dbReference type="InterPro" id="IPR000212">
    <property type="entry name" value="DNA_helicase_UvrD/REP"/>
</dbReference>
<dbReference type="PANTHER" id="PTHR11070:SF2">
    <property type="entry name" value="ATP-DEPENDENT DNA HELICASE SRS2"/>
    <property type="match status" value="1"/>
</dbReference>
<proteinExistence type="predicted"/>
<keyword evidence="6" id="KW-0269">Exonuclease</keyword>
<dbReference type="Gene3D" id="3.40.50.300">
    <property type="entry name" value="P-loop containing nucleotide triphosphate hydrolases"/>
    <property type="match status" value="4"/>
</dbReference>
<dbReference type="GO" id="GO:0005524">
    <property type="term" value="F:ATP binding"/>
    <property type="evidence" value="ECO:0007669"/>
    <property type="project" value="UniProtKB-KW"/>
</dbReference>
<dbReference type="GO" id="GO:0003677">
    <property type="term" value="F:DNA binding"/>
    <property type="evidence" value="ECO:0007669"/>
    <property type="project" value="UniProtKB-KW"/>
</dbReference>
<dbReference type="GO" id="GO:0004527">
    <property type="term" value="F:exonuclease activity"/>
    <property type="evidence" value="ECO:0007669"/>
    <property type="project" value="UniProtKB-KW"/>
</dbReference>
<keyword evidence="9" id="KW-0234">DNA repair</keyword>
<evidence type="ECO:0000259" key="14">
    <source>
        <dbReference type="PROSITE" id="PS51198"/>
    </source>
</evidence>
<keyword evidence="8" id="KW-0238">DNA-binding</keyword>
<evidence type="ECO:0000256" key="13">
    <source>
        <dbReference type="ARBA" id="ARBA00048988"/>
    </source>
</evidence>
<dbReference type="AlphaFoldDB" id="A0A1W1E1W6"/>
<dbReference type="EC" id="5.6.2.4" evidence="12"/>
<evidence type="ECO:0000256" key="6">
    <source>
        <dbReference type="ARBA" id="ARBA00022839"/>
    </source>
</evidence>
<dbReference type="InterPro" id="IPR011604">
    <property type="entry name" value="PDDEXK-like_dom_sf"/>
</dbReference>
<dbReference type="Gene3D" id="3.90.320.10">
    <property type="match status" value="1"/>
</dbReference>
<dbReference type="PANTHER" id="PTHR11070">
    <property type="entry name" value="UVRD / RECB / PCRA DNA HELICASE FAMILY MEMBER"/>
    <property type="match status" value="1"/>
</dbReference>
<dbReference type="PROSITE" id="PS51217">
    <property type="entry name" value="UVRD_HELICASE_CTER"/>
    <property type="match status" value="1"/>
</dbReference>
<name>A0A1W1E1W6_9ZZZZ</name>
<organism evidence="16">
    <name type="scientific">hydrothermal vent metagenome</name>
    <dbReference type="NCBI Taxonomy" id="652676"/>
    <lineage>
        <taxon>unclassified sequences</taxon>
        <taxon>metagenomes</taxon>
        <taxon>ecological metagenomes</taxon>
    </lineage>
</organism>
<keyword evidence="3" id="KW-0227">DNA damage</keyword>
<evidence type="ECO:0000256" key="4">
    <source>
        <dbReference type="ARBA" id="ARBA00022801"/>
    </source>
</evidence>
<dbReference type="EMBL" id="FPHZ01000112">
    <property type="protein sequence ID" value="SFV87945.1"/>
    <property type="molecule type" value="Genomic_DNA"/>
</dbReference>
<evidence type="ECO:0000256" key="2">
    <source>
        <dbReference type="ARBA" id="ARBA00022741"/>
    </source>
</evidence>
<evidence type="ECO:0000256" key="11">
    <source>
        <dbReference type="ARBA" id="ARBA00034617"/>
    </source>
</evidence>
<evidence type="ECO:0000256" key="8">
    <source>
        <dbReference type="ARBA" id="ARBA00023125"/>
    </source>
</evidence>
<evidence type="ECO:0000256" key="1">
    <source>
        <dbReference type="ARBA" id="ARBA00022722"/>
    </source>
</evidence>
<dbReference type="GO" id="GO:0005829">
    <property type="term" value="C:cytosol"/>
    <property type="evidence" value="ECO:0007669"/>
    <property type="project" value="TreeGrafter"/>
</dbReference>
<keyword evidence="4 16" id="KW-0378">Hydrolase</keyword>
<feature type="domain" description="UvrD-like helicase ATP-binding" evidence="14">
    <location>
        <begin position="28"/>
        <end position="500"/>
    </location>
</feature>
<evidence type="ECO:0000256" key="12">
    <source>
        <dbReference type="ARBA" id="ARBA00034808"/>
    </source>
</evidence>